<accession>A0ABY6T272</accession>
<sequence>MHIKKDIVTIGAGPTGLSLAASLAHTSLLIVLIDKLPNWIAVY</sequence>
<evidence type="ECO:0000256" key="1">
    <source>
        <dbReference type="SAM" id="Phobius"/>
    </source>
</evidence>
<keyword evidence="1" id="KW-0812">Transmembrane</keyword>
<dbReference type="Gene3D" id="3.50.50.60">
    <property type="entry name" value="FAD/NAD(P)-binding domain"/>
    <property type="match status" value="1"/>
</dbReference>
<keyword evidence="3" id="KW-1185">Reference proteome</keyword>
<protein>
    <recommendedName>
        <fullName evidence="4">FAD-binding domain-containing protein</fullName>
    </recommendedName>
</protein>
<evidence type="ECO:0008006" key="4">
    <source>
        <dbReference type="Google" id="ProtNLM"/>
    </source>
</evidence>
<reference evidence="2 3" key="1">
    <citation type="submission" date="2018-12" db="EMBL/GenBank/DDBJ databases">
        <authorList>
            <consortium name="Pathogen Informatics"/>
        </authorList>
    </citation>
    <scope>NUCLEOTIDE SEQUENCE [LARGE SCALE GENOMIC DNA]</scope>
    <source>
        <strain evidence="2 3">NCTC11976</strain>
    </source>
</reference>
<organism evidence="2 3">
    <name type="scientific">Legionella cherrii</name>
    <dbReference type="NCBI Taxonomy" id="28084"/>
    <lineage>
        <taxon>Bacteria</taxon>
        <taxon>Pseudomonadati</taxon>
        <taxon>Pseudomonadota</taxon>
        <taxon>Gammaproteobacteria</taxon>
        <taxon>Legionellales</taxon>
        <taxon>Legionellaceae</taxon>
        <taxon>Legionella</taxon>
    </lineage>
</organism>
<dbReference type="InterPro" id="IPR036188">
    <property type="entry name" value="FAD/NAD-bd_sf"/>
</dbReference>
<dbReference type="SUPFAM" id="SSF51905">
    <property type="entry name" value="FAD/NAD(P)-binding domain"/>
    <property type="match status" value="1"/>
</dbReference>
<dbReference type="Proteomes" id="UP000277577">
    <property type="component" value="Chromosome"/>
</dbReference>
<feature type="transmembrane region" description="Helical" evidence="1">
    <location>
        <begin position="7"/>
        <end position="33"/>
    </location>
</feature>
<proteinExistence type="predicted"/>
<evidence type="ECO:0000313" key="3">
    <source>
        <dbReference type="Proteomes" id="UP000277577"/>
    </source>
</evidence>
<keyword evidence="1" id="KW-1133">Transmembrane helix</keyword>
<evidence type="ECO:0000313" key="2">
    <source>
        <dbReference type="EMBL" id="VEB33572.1"/>
    </source>
</evidence>
<dbReference type="EMBL" id="LR134173">
    <property type="protein sequence ID" value="VEB33572.1"/>
    <property type="molecule type" value="Genomic_DNA"/>
</dbReference>
<keyword evidence="1" id="KW-0472">Membrane</keyword>
<name>A0ABY6T272_9GAMM</name>
<gene>
    <name evidence="2" type="ORF">NCTC11976_00403</name>
</gene>